<evidence type="ECO:0000256" key="4">
    <source>
        <dbReference type="ARBA" id="ARBA00023136"/>
    </source>
</evidence>
<gene>
    <name evidence="5" type="ORF">METZ01_LOCUS63946</name>
</gene>
<dbReference type="InterPro" id="IPR012347">
    <property type="entry name" value="Ferritin-like"/>
</dbReference>
<feature type="non-terminal residue" evidence="5">
    <location>
        <position position="1"/>
    </location>
</feature>
<proteinExistence type="predicted"/>
<dbReference type="PANTHER" id="PTHR31851">
    <property type="entry name" value="FE(2+)/MN(2+) TRANSPORTER PCL1"/>
    <property type="match status" value="1"/>
</dbReference>
<dbReference type="InterPro" id="IPR008217">
    <property type="entry name" value="Ccc1_fam"/>
</dbReference>
<evidence type="ECO:0000256" key="3">
    <source>
        <dbReference type="ARBA" id="ARBA00022989"/>
    </source>
</evidence>
<comment type="subcellular location">
    <subcellularLocation>
        <location evidence="1">Endomembrane system</location>
        <topology evidence="1">Multi-pass membrane protein</topology>
    </subcellularLocation>
</comment>
<dbReference type="GO" id="GO:0005384">
    <property type="term" value="F:manganese ion transmembrane transporter activity"/>
    <property type="evidence" value="ECO:0007669"/>
    <property type="project" value="InterPro"/>
</dbReference>
<evidence type="ECO:0008006" key="6">
    <source>
        <dbReference type="Google" id="ProtNLM"/>
    </source>
</evidence>
<feature type="non-terminal residue" evidence="5">
    <location>
        <position position="244"/>
    </location>
</feature>
<dbReference type="AlphaFoldDB" id="A0A381T4F9"/>
<reference evidence="5" key="1">
    <citation type="submission" date="2018-05" db="EMBL/GenBank/DDBJ databases">
        <authorList>
            <person name="Lanie J.A."/>
            <person name="Ng W.-L."/>
            <person name="Kazmierczak K.M."/>
            <person name="Andrzejewski T.M."/>
            <person name="Davidsen T.M."/>
            <person name="Wayne K.J."/>
            <person name="Tettelin H."/>
            <person name="Glass J.I."/>
            <person name="Rusch D."/>
            <person name="Podicherti R."/>
            <person name="Tsui H.-C.T."/>
            <person name="Winkler M.E."/>
        </authorList>
    </citation>
    <scope>NUCLEOTIDE SEQUENCE</scope>
</reference>
<dbReference type="Pfam" id="PF01988">
    <property type="entry name" value="VIT1"/>
    <property type="match status" value="1"/>
</dbReference>
<evidence type="ECO:0000256" key="1">
    <source>
        <dbReference type="ARBA" id="ARBA00004127"/>
    </source>
</evidence>
<protein>
    <recommendedName>
        <fullName evidence="6">Rubrerythrin diiron-binding domain-containing protein</fullName>
    </recommendedName>
</protein>
<dbReference type="GO" id="GO:0030026">
    <property type="term" value="P:intracellular manganese ion homeostasis"/>
    <property type="evidence" value="ECO:0007669"/>
    <property type="project" value="InterPro"/>
</dbReference>
<dbReference type="EMBL" id="UINC01004013">
    <property type="protein sequence ID" value="SVA11092.1"/>
    <property type="molecule type" value="Genomic_DNA"/>
</dbReference>
<dbReference type="GO" id="GO:0012505">
    <property type="term" value="C:endomembrane system"/>
    <property type="evidence" value="ECO:0007669"/>
    <property type="project" value="UniProtKB-SubCell"/>
</dbReference>
<dbReference type="Gene3D" id="1.20.1260.10">
    <property type="match status" value="1"/>
</dbReference>
<keyword evidence="3" id="KW-1133">Transmembrane helix</keyword>
<name>A0A381T4F9_9ZZZZ</name>
<keyword evidence="4" id="KW-0472">Membrane</keyword>
<dbReference type="InterPro" id="IPR009078">
    <property type="entry name" value="Ferritin-like_SF"/>
</dbReference>
<sequence>VTADPSWVEHYCDERDAAFLYRALAAVEPDESRRTLFDRLAKVEDRHVQRWEALFAEHAQPIPQYRLSWRARMLAWMARRFGADMVLPLLLAEEGREVTAYLRLAHGAGDSPVHDAAFEIATESAEHARELSGLLGREGEPWHAGGGGGYLRSVVYGFNDGLTANFGLVAGVIGAGVSPTVVIITGIAGSIADALSMGASGYLAAKSAAEVHAHQIEMERHELQLMPEVEEEELALIYEVKGFT</sequence>
<evidence type="ECO:0000313" key="5">
    <source>
        <dbReference type="EMBL" id="SVA11092.1"/>
    </source>
</evidence>
<evidence type="ECO:0000256" key="2">
    <source>
        <dbReference type="ARBA" id="ARBA00022692"/>
    </source>
</evidence>
<accession>A0A381T4F9</accession>
<keyword evidence="2" id="KW-0812">Transmembrane</keyword>
<organism evidence="5">
    <name type="scientific">marine metagenome</name>
    <dbReference type="NCBI Taxonomy" id="408172"/>
    <lineage>
        <taxon>unclassified sequences</taxon>
        <taxon>metagenomes</taxon>
        <taxon>ecological metagenomes</taxon>
    </lineage>
</organism>
<dbReference type="SUPFAM" id="SSF47240">
    <property type="entry name" value="Ferritin-like"/>
    <property type="match status" value="1"/>
</dbReference>